<comment type="caution">
    <text evidence="1">The sequence shown here is derived from an EMBL/GenBank/DDBJ whole genome shotgun (WGS) entry which is preliminary data.</text>
</comment>
<dbReference type="AlphaFoldDB" id="A0A8T0UV77"/>
<dbReference type="Proteomes" id="UP000823388">
    <property type="component" value="Chromosome 3K"/>
</dbReference>
<organism evidence="1 2">
    <name type="scientific">Panicum virgatum</name>
    <name type="common">Blackwell switchgrass</name>
    <dbReference type="NCBI Taxonomy" id="38727"/>
    <lineage>
        <taxon>Eukaryota</taxon>
        <taxon>Viridiplantae</taxon>
        <taxon>Streptophyta</taxon>
        <taxon>Embryophyta</taxon>
        <taxon>Tracheophyta</taxon>
        <taxon>Spermatophyta</taxon>
        <taxon>Magnoliopsida</taxon>
        <taxon>Liliopsida</taxon>
        <taxon>Poales</taxon>
        <taxon>Poaceae</taxon>
        <taxon>PACMAD clade</taxon>
        <taxon>Panicoideae</taxon>
        <taxon>Panicodae</taxon>
        <taxon>Paniceae</taxon>
        <taxon>Panicinae</taxon>
        <taxon>Panicum</taxon>
        <taxon>Panicum sect. Hiantes</taxon>
    </lineage>
</organism>
<accession>A0A8T0UV77</accession>
<keyword evidence="2" id="KW-1185">Reference proteome</keyword>
<name>A0A8T0UV77_PANVG</name>
<reference evidence="1" key="1">
    <citation type="submission" date="2020-05" db="EMBL/GenBank/DDBJ databases">
        <title>WGS assembly of Panicum virgatum.</title>
        <authorList>
            <person name="Lovell J.T."/>
            <person name="Jenkins J."/>
            <person name="Shu S."/>
            <person name="Juenger T.E."/>
            <person name="Schmutz J."/>
        </authorList>
    </citation>
    <scope>NUCLEOTIDE SEQUENCE</scope>
    <source>
        <strain evidence="1">AP13</strain>
    </source>
</reference>
<evidence type="ECO:0000313" key="1">
    <source>
        <dbReference type="EMBL" id="KAG2624854.1"/>
    </source>
</evidence>
<gene>
    <name evidence="1" type="ORF">PVAP13_3KG185254</name>
</gene>
<sequence>MTADEVRRVLFSRGKQQLSVLSIDAHRVPSHLNLHVMLLLFFRENVMLLLFPHFLKFWGLHSSLIALQCNRAQTVYNTNWAFSQILQLGIRAHEQSYYSSRLPATPQH</sequence>
<protein>
    <submittedName>
        <fullName evidence="1">Uncharacterized protein</fullName>
    </submittedName>
</protein>
<evidence type="ECO:0000313" key="2">
    <source>
        <dbReference type="Proteomes" id="UP000823388"/>
    </source>
</evidence>
<proteinExistence type="predicted"/>
<dbReference type="EMBL" id="CM029041">
    <property type="protein sequence ID" value="KAG2624854.1"/>
    <property type="molecule type" value="Genomic_DNA"/>
</dbReference>